<name>A0A0P1IG06_9RHOB</name>
<feature type="domain" description="TadE-like" evidence="2">
    <location>
        <begin position="20"/>
        <end position="60"/>
    </location>
</feature>
<keyword evidence="1" id="KW-1133">Transmembrane helix</keyword>
<dbReference type="Pfam" id="PF07811">
    <property type="entry name" value="TadE"/>
    <property type="match status" value="1"/>
</dbReference>
<dbReference type="InterPro" id="IPR012495">
    <property type="entry name" value="TadE-like_dom"/>
</dbReference>
<evidence type="ECO:0000259" key="2">
    <source>
        <dbReference type="Pfam" id="PF07811"/>
    </source>
</evidence>
<gene>
    <name evidence="3" type="ORF">PH7735_01405</name>
</gene>
<evidence type="ECO:0000313" key="4">
    <source>
        <dbReference type="Proteomes" id="UP000051870"/>
    </source>
</evidence>
<dbReference type="AlphaFoldDB" id="A0A0P1IG06"/>
<protein>
    <submittedName>
        <fullName evidence="3">Flp pilus assembly protein TadG</fullName>
    </submittedName>
</protein>
<keyword evidence="4" id="KW-1185">Reference proteome</keyword>
<dbReference type="RefSeq" id="WP_058310536.1">
    <property type="nucleotide sequence ID" value="NZ_CYTW01000001.1"/>
</dbReference>
<keyword evidence="1" id="KW-0472">Membrane</keyword>
<accession>A0A0P1IG06</accession>
<evidence type="ECO:0000313" key="3">
    <source>
        <dbReference type="EMBL" id="CUJ91761.1"/>
    </source>
</evidence>
<reference evidence="4" key="1">
    <citation type="submission" date="2015-09" db="EMBL/GenBank/DDBJ databases">
        <authorList>
            <person name="Rodrigo-Torres Lidia"/>
            <person name="Arahal R.David."/>
        </authorList>
    </citation>
    <scope>NUCLEOTIDE SEQUENCE [LARGE SCALE GENOMIC DNA]</scope>
    <source>
        <strain evidence="4">CECT 7735</strain>
    </source>
</reference>
<dbReference type="Proteomes" id="UP000051870">
    <property type="component" value="Unassembled WGS sequence"/>
</dbReference>
<proteinExistence type="predicted"/>
<organism evidence="3 4">
    <name type="scientific">Shimia thalassica</name>
    <dbReference type="NCBI Taxonomy" id="1715693"/>
    <lineage>
        <taxon>Bacteria</taxon>
        <taxon>Pseudomonadati</taxon>
        <taxon>Pseudomonadota</taxon>
        <taxon>Alphaproteobacteria</taxon>
        <taxon>Rhodobacterales</taxon>
        <taxon>Roseobacteraceae</taxon>
    </lineage>
</organism>
<evidence type="ECO:0000256" key="1">
    <source>
        <dbReference type="SAM" id="Phobius"/>
    </source>
</evidence>
<sequence>MMHLAKTRFTRFVRKEDGHASLEFAIMFPIFFVVMLSAIELGMMTLRSAYLERALDIAVREVRLSTGNPPDHAELIQMICDESSMIPDCETNLKLEMIQVNPRAWSTISDTVTCTNRAEEVDPVTTFVAGSENELMILRACAKIEVLYPNIGFGNLVQKDDAGDAALVAMSAFVQEPQ</sequence>
<keyword evidence="1" id="KW-0812">Transmembrane</keyword>
<dbReference type="EMBL" id="CYTW01000001">
    <property type="protein sequence ID" value="CUJ91761.1"/>
    <property type="molecule type" value="Genomic_DNA"/>
</dbReference>
<dbReference type="STRING" id="1715693.PH7735_01405"/>
<dbReference type="GeneID" id="83880461"/>
<feature type="transmembrane region" description="Helical" evidence="1">
    <location>
        <begin position="20"/>
        <end position="43"/>
    </location>
</feature>